<sequence>MPDRQTPRSPSSLTMDGSLRPKAYPNQTLVAQEEQTLLLLERKPEMPMEMDEPNIVTTWENRTQIIEIMHRAREMSQEFQDLWNNSGGMGRLSQDDTDKLIELLREIGDLNEMLKCLA</sequence>
<protein>
    <submittedName>
        <fullName evidence="2">Uncharacterized protein</fullName>
    </submittedName>
</protein>
<gene>
    <name evidence="2" type="ORF">GGD53_002659</name>
</gene>
<dbReference type="AlphaFoldDB" id="A0A7W6MH97"/>
<proteinExistence type="predicted"/>
<evidence type="ECO:0000313" key="2">
    <source>
        <dbReference type="EMBL" id="MBB4192502.1"/>
    </source>
</evidence>
<comment type="caution">
    <text evidence="2">The sequence shown here is derived from an EMBL/GenBank/DDBJ whole genome shotgun (WGS) entry which is preliminary data.</text>
</comment>
<dbReference type="EMBL" id="JACIFV010000007">
    <property type="protein sequence ID" value="MBB4192502.1"/>
    <property type="molecule type" value="Genomic_DNA"/>
</dbReference>
<name>A0A7W6MH97_9HYPH</name>
<organism evidence="2 3">
    <name type="scientific">Rhizobium aethiopicum</name>
    <dbReference type="NCBI Taxonomy" id="1138170"/>
    <lineage>
        <taxon>Bacteria</taxon>
        <taxon>Pseudomonadati</taxon>
        <taxon>Pseudomonadota</taxon>
        <taxon>Alphaproteobacteria</taxon>
        <taxon>Hyphomicrobiales</taxon>
        <taxon>Rhizobiaceae</taxon>
        <taxon>Rhizobium/Agrobacterium group</taxon>
        <taxon>Rhizobium</taxon>
    </lineage>
</organism>
<feature type="region of interest" description="Disordered" evidence="1">
    <location>
        <begin position="1"/>
        <end position="27"/>
    </location>
</feature>
<evidence type="ECO:0000313" key="3">
    <source>
        <dbReference type="Proteomes" id="UP000524492"/>
    </source>
</evidence>
<keyword evidence="3" id="KW-1185">Reference proteome</keyword>
<evidence type="ECO:0000256" key="1">
    <source>
        <dbReference type="SAM" id="MobiDB-lite"/>
    </source>
</evidence>
<accession>A0A7W6MH97</accession>
<dbReference type="Proteomes" id="UP000524492">
    <property type="component" value="Unassembled WGS sequence"/>
</dbReference>
<reference evidence="2 3" key="1">
    <citation type="submission" date="2020-08" db="EMBL/GenBank/DDBJ databases">
        <title>Genomic Encyclopedia of Type Strains, Phase IV (KMG-V): Genome sequencing to study the core and pangenomes of soil and plant-associated prokaryotes.</title>
        <authorList>
            <person name="Whitman W."/>
        </authorList>
    </citation>
    <scope>NUCLEOTIDE SEQUENCE [LARGE SCALE GENOMIC DNA]</scope>
    <source>
        <strain evidence="2 3">SEMIA 4074</strain>
    </source>
</reference>